<dbReference type="GO" id="GO:0016779">
    <property type="term" value="F:nucleotidyltransferase activity"/>
    <property type="evidence" value="ECO:0007669"/>
    <property type="project" value="UniProtKB-KW"/>
</dbReference>
<comment type="cofactor">
    <cofactor evidence="1">
        <name>Mg(2+)</name>
        <dbReference type="ChEBI" id="CHEBI:18420"/>
    </cofactor>
</comment>
<accession>A0AAU8JCP8</accession>
<name>A0AAU8JCP8_9CYAN</name>
<keyword evidence="9" id="KW-0460">Magnesium</keyword>
<keyword evidence="8" id="KW-0067">ATP-binding</keyword>
<evidence type="ECO:0000256" key="8">
    <source>
        <dbReference type="ARBA" id="ARBA00022840"/>
    </source>
</evidence>
<dbReference type="RefSeq" id="WP_072160641.1">
    <property type="nucleotide sequence ID" value="NZ_CP159837.1"/>
</dbReference>
<keyword evidence="4" id="KW-0808">Transferase</keyword>
<keyword evidence="5" id="KW-0548">Nucleotidyltransferase</keyword>
<dbReference type="PANTHER" id="PTHR33571">
    <property type="entry name" value="SSL8005 PROTEIN"/>
    <property type="match status" value="1"/>
</dbReference>
<dbReference type="SUPFAM" id="SSF143120">
    <property type="entry name" value="YefM-like"/>
    <property type="match status" value="1"/>
</dbReference>
<evidence type="ECO:0000313" key="12">
    <source>
        <dbReference type="EMBL" id="XCM36315.1"/>
    </source>
</evidence>
<dbReference type="EMBL" id="CP159837">
    <property type="protein sequence ID" value="XCM36315.1"/>
    <property type="molecule type" value="Genomic_DNA"/>
</dbReference>
<proteinExistence type="inferred from homology"/>
<dbReference type="InterPro" id="IPR052038">
    <property type="entry name" value="Type-VII_TA_antitoxin"/>
</dbReference>
<organism evidence="12">
    <name type="scientific">Planktothricoides raciborskii GIHE-MW2</name>
    <dbReference type="NCBI Taxonomy" id="2792601"/>
    <lineage>
        <taxon>Bacteria</taxon>
        <taxon>Bacillati</taxon>
        <taxon>Cyanobacteriota</taxon>
        <taxon>Cyanophyceae</taxon>
        <taxon>Oscillatoriophycideae</taxon>
        <taxon>Oscillatoriales</taxon>
        <taxon>Oscillatoriaceae</taxon>
        <taxon>Planktothricoides</taxon>
    </lineage>
</organism>
<keyword evidence="3" id="KW-1277">Toxin-antitoxin system</keyword>
<dbReference type="PANTHER" id="PTHR33571:SF19">
    <property type="entry name" value="PROTEIN ADENYLYLTRANSFERASE MJ0128-RELATED"/>
    <property type="match status" value="1"/>
</dbReference>
<dbReference type="InterPro" id="IPR043519">
    <property type="entry name" value="NT_sf"/>
</dbReference>
<dbReference type="InterPro" id="IPR036165">
    <property type="entry name" value="YefM-like_sf"/>
</dbReference>
<evidence type="ECO:0000256" key="5">
    <source>
        <dbReference type="ARBA" id="ARBA00022695"/>
    </source>
</evidence>
<comment type="similarity">
    <text evidence="2">Belongs to the phD/YefM antitoxin family.</text>
</comment>
<evidence type="ECO:0000256" key="10">
    <source>
        <dbReference type="ARBA" id="ARBA00038276"/>
    </source>
</evidence>
<evidence type="ECO:0000256" key="2">
    <source>
        <dbReference type="ARBA" id="ARBA00009981"/>
    </source>
</evidence>
<reference evidence="12" key="1">
    <citation type="submission" date="2024-07" db="EMBL/GenBank/DDBJ databases">
        <authorList>
            <person name="Kim Y.J."/>
            <person name="Jeong J.Y."/>
        </authorList>
    </citation>
    <scope>NUCLEOTIDE SEQUENCE</scope>
    <source>
        <strain evidence="12">GIHE-MW2</strain>
    </source>
</reference>
<evidence type="ECO:0000256" key="1">
    <source>
        <dbReference type="ARBA" id="ARBA00001946"/>
    </source>
</evidence>
<keyword evidence="6" id="KW-0479">Metal-binding</keyword>
<dbReference type="InterPro" id="IPR002934">
    <property type="entry name" value="Polymerase_NTP_transf_dom"/>
</dbReference>
<evidence type="ECO:0000256" key="6">
    <source>
        <dbReference type="ARBA" id="ARBA00022723"/>
    </source>
</evidence>
<dbReference type="CDD" id="cd05403">
    <property type="entry name" value="NT_KNTase_like"/>
    <property type="match status" value="1"/>
</dbReference>
<dbReference type="Pfam" id="PF01909">
    <property type="entry name" value="NTP_transf_2"/>
    <property type="match status" value="1"/>
</dbReference>
<gene>
    <name evidence="12" type="ORF">ABWT76_005069</name>
</gene>
<evidence type="ECO:0000256" key="7">
    <source>
        <dbReference type="ARBA" id="ARBA00022741"/>
    </source>
</evidence>
<keyword evidence="7" id="KW-0547">Nucleotide-binding</keyword>
<protein>
    <submittedName>
        <fullName evidence="12">Type II toxin-antitoxin system prevent-host-death family antitoxin</fullName>
    </submittedName>
</protein>
<dbReference type="AlphaFoldDB" id="A0AAU8JCP8"/>
<evidence type="ECO:0000256" key="4">
    <source>
        <dbReference type="ARBA" id="ARBA00022679"/>
    </source>
</evidence>
<dbReference type="GO" id="GO:0005524">
    <property type="term" value="F:ATP binding"/>
    <property type="evidence" value="ECO:0007669"/>
    <property type="project" value="UniProtKB-KW"/>
</dbReference>
<dbReference type="GO" id="GO:0046872">
    <property type="term" value="F:metal ion binding"/>
    <property type="evidence" value="ECO:0007669"/>
    <property type="project" value="UniProtKB-KW"/>
</dbReference>
<evidence type="ECO:0000256" key="3">
    <source>
        <dbReference type="ARBA" id="ARBA00022649"/>
    </source>
</evidence>
<feature type="domain" description="Polymerase nucleotidyl transferase" evidence="11">
    <location>
        <begin position="62"/>
        <end position="141"/>
    </location>
</feature>
<comment type="similarity">
    <text evidence="10">Belongs to the MntA antitoxin family.</text>
</comment>
<sequence length="145" mass="16342">MSLNIDVKEANINLETMLQQVRQGEETIITENGVGVARLVPCTSPPDYRKTLAEIKQILIAQKQIIQEKYHVSELGIFGSYVRGEDTEDSDVEILIDYDEAPTLIELIELEDYLSDLLDLKVDVVTKNSLKPPTKERILLEAVTV</sequence>
<dbReference type="NCBIfam" id="TIGR01552">
    <property type="entry name" value="phd_fam"/>
    <property type="match status" value="1"/>
</dbReference>
<evidence type="ECO:0000256" key="9">
    <source>
        <dbReference type="ARBA" id="ARBA00022842"/>
    </source>
</evidence>
<dbReference type="SUPFAM" id="SSF81301">
    <property type="entry name" value="Nucleotidyltransferase"/>
    <property type="match status" value="1"/>
</dbReference>
<evidence type="ECO:0000259" key="11">
    <source>
        <dbReference type="Pfam" id="PF01909"/>
    </source>
</evidence>
<dbReference type="Gene3D" id="3.30.460.10">
    <property type="entry name" value="Beta Polymerase, domain 2"/>
    <property type="match status" value="1"/>
</dbReference>